<keyword evidence="4" id="KW-0325">Glycoprotein</keyword>
<keyword evidence="7" id="KW-1185">Reference proteome</keyword>
<evidence type="ECO:0000256" key="5">
    <source>
        <dbReference type="SAM" id="SignalP"/>
    </source>
</evidence>
<gene>
    <name evidence="6" type="ORF">RND81_05G233000</name>
</gene>
<dbReference type="SUPFAM" id="SSF52266">
    <property type="entry name" value="SGNH hydrolase"/>
    <property type="match status" value="1"/>
</dbReference>
<dbReference type="GO" id="GO:0016788">
    <property type="term" value="F:hydrolase activity, acting on ester bonds"/>
    <property type="evidence" value="ECO:0007669"/>
    <property type="project" value="InterPro"/>
</dbReference>
<dbReference type="CDD" id="cd01837">
    <property type="entry name" value="SGNH_plant_lipase_like"/>
    <property type="match status" value="1"/>
</dbReference>
<evidence type="ECO:0000313" key="6">
    <source>
        <dbReference type="EMBL" id="KAK9726722.1"/>
    </source>
</evidence>
<dbReference type="PANTHER" id="PTHR22835">
    <property type="entry name" value="ZINC FINGER FYVE DOMAIN CONTAINING PROTEIN"/>
    <property type="match status" value="1"/>
</dbReference>
<keyword evidence="3" id="KW-0378">Hydrolase</keyword>
<dbReference type="AlphaFoldDB" id="A0AAW1KW74"/>
<reference evidence="6" key="1">
    <citation type="submission" date="2024-03" db="EMBL/GenBank/DDBJ databases">
        <title>WGS assembly of Saponaria officinalis var. Norfolk2.</title>
        <authorList>
            <person name="Jenkins J."/>
            <person name="Shu S."/>
            <person name="Grimwood J."/>
            <person name="Barry K."/>
            <person name="Goodstein D."/>
            <person name="Schmutz J."/>
            <person name="Leebens-Mack J."/>
            <person name="Osbourn A."/>
        </authorList>
    </citation>
    <scope>NUCLEOTIDE SEQUENCE [LARGE SCALE GENOMIC DNA]</scope>
    <source>
        <strain evidence="6">JIC</strain>
    </source>
</reference>
<evidence type="ECO:0000256" key="1">
    <source>
        <dbReference type="ARBA" id="ARBA00008668"/>
    </source>
</evidence>
<accession>A0AAW1KW74</accession>
<evidence type="ECO:0000256" key="4">
    <source>
        <dbReference type="ARBA" id="ARBA00023180"/>
    </source>
</evidence>
<evidence type="ECO:0000256" key="3">
    <source>
        <dbReference type="ARBA" id="ARBA00022801"/>
    </source>
</evidence>
<dbReference type="InterPro" id="IPR036514">
    <property type="entry name" value="SGNH_hydro_sf"/>
</dbReference>
<dbReference type="InterPro" id="IPR001087">
    <property type="entry name" value="GDSL"/>
</dbReference>
<dbReference type="EMBL" id="JBDFQZ010000005">
    <property type="protein sequence ID" value="KAK9726722.1"/>
    <property type="molecule type" value="Genomic_DNA"/>
</dbReference>
<organism evidence="6 7">
    <name type="scientific">Saponaria officinalis</name>
    <name type="common">Common soapwort</name>
    <name type="synonym">Lychnis saponaria</name>
    <dbReference type="NCBI Taxonomy" id="3572"/>
    <lineage>
        <taxon>Eukaryota</taxon>
        <taxon>Viridiplantae</taxon>
        <taxon>Streptophyta</taxon>
        <taxon>Embryophyta</taxon>
        <taxon>Tracheophyta</taxon>
        <taxon>Spermatophyta</taxon>
        <taxon>Magnoliopsida</taxon>
        <taxon>eudicotyledons</taxon>
        <taxon>Gunneridae</taxon>
        <taxon>Pentapetalae</taxon>
        <taxon>Caryophyllales</taxon>
        <taxon>Caryophyllaceae</taxon>
        <taxon>Caryophylleae</taxon>
        <taxon>Saponaria</taxon>
    </lineage>
</organism>
<feature type="signal peptide" evidence="5">
    <location>
        <begin position="1"/>
        <end position="24"/>
    </location>
</feature>
<comment type="similarity">
    <text evidence="1">Belongs to the 'GDSL' lipolytic enzyme family.</text>
</comment>
<dbReference type="InterPro" id="IPR035669">
    <property type="entry name" value="SGNH_plant_lipase-like"/>
</dbReference>
<feature type="chain" id="PRO_5043486369" evidence="5">
    <location>
        <begin position="25"/>
        <end position="349"/>
    </location>
</feature>
<sequence length="349" mass="37960">MEGLFTLLVLFTLLSFHAINLVEGQNPSFDAIYQFGDSLSDTGNDIILHGGCDKSPYGDTYFKRATGRCSDGLLMVDYFAQAFNVPLLNPYLDQSADFSRGANFAVAGAPAMATSNISLSSQIDWFKSLLSKSCSNQADCKQKLGNSLFIVGEIGGNDYNGPAFGGTNPGSLRSLVPQVIQAIISGVKQLIDLGASRIVVPGNFPAGCLTIYLVKYETSDKNAYDEFGCLKDWNDLASYHNGALQEALKTLEQQHSDVKIAFVDYFPAFQNIYLNAASLGFDKDGIHKACCGAGDNEYNWDQNKYCANPGVGSCPDPNVRMVWDGVHLTQHAYQIIADQVMKQFVPLIS</sequence>
<proteinExistence type="inferred from homology"/>
<keyword evidence="2 5" id="KW-0732">Signal</keyword>
<protein>
    <submittedName>
        <fullName evidence="6">Uncharacterized protein</fullName>
    </submittedName>
</protein>
<dbReference type="Pfam" id="PF00657">
    <property type="entry name" value="Lipase_GDSL"/>
    <property type="match status" value="1"/>
</dbReference>
<evidence type="ECO:0000313" key="7">
    <source>
        <dbReference type="Proteomes" id="UP001443914"/>
    </source>
</evidence>
<name>A0AAW1KW74_SAPOF</name>
<evidence type="ECO:0000256" key="2">
    <source>
        <dbReference type="ARBA" id="ARBA00022729"/>
    </source>
</evidence>
<dbReference type="Gene3D" id="3.40.50.1110">
    <property type="entry name" value="SGNH hydrolase"/>
    <property type="match status" value="1"/>
</dbReference>
<comment type="caution">
    <text evidence="6">The sequence shown here is derived from an EMBL/GenBank/DDBJ whole genome shotgun (WGS) entry which is preliminary data.</text>
</comment>
<dbReference type="Proteomes" id="UP001443914">
    <property type="component" value="Unassembled WGS sequence"/>
</dbReference>
<dbReference type="PANTHER" id="PTHR22835:SF517">
    <property type="entry name" value="GDSL-LIKE LIPASE_ACYLHYDROLASE FAMILY PROTEIN, EXPRESSED"/>
    <property type="match status" value="1"/>
</dbReference>